<organism evidence="1 2">
    <name type="scientific">Candidatus Magasanikbacteria bacterium RIFOXYC2_FULL_42_28</name>
    <dbReference type="NCBI Taxonomy" id="1798704"/>
    <lineage>
        <taxon>Bacteria</taxon>
        <taxon>Candidatus Magasanikiibacteriota</taxon>
    </lineage>
</organism>
<evidence type="ECO:0000313" key="1">
    <source>
        <dbReference type="EMBL" id="OGH88298.1"/>
    </source>
</evidence>
<gene>
    <name evidence="1" type="ORF">A3J93_02140</name>
</gene>
<comment type="caution">
    <text evidence="1">The sequence shown here is derived from an EMBL/GenBank/DDBJ whole genome shotgun (WGS) entry which is preliminary data.</text>
</comment>
<dbReference type="STRING" id="1798704.A3J93_02140"/>
<reference evidence="1 2" key="1">
    <citation type="journal article" date="2016" name="Nat. Commun.">
        <title>Thousands of microbial genomes shed light on interconnected biogeochemical processes in an aquifer system.</title>
        <authorList>
            <person name="Anantharaman K."/>
            <person name="Brown C.T."/>
            <person name="Hug L.A."/>
            <person name="Sharon I."/>
            <person name="Castelle C.J."/>
            <person name="Probst A.J."/>
            <person name="Thomas B.C."/>
            <person name="Singh A."/>
            <person name="Wilkins M.J."/>
            <person name="Karaoz U."/>
            <person name="Brodie E.L."/>
            <person name="Williams K.H."/>
            <person name="Hubbard S.S."/>
            <person name="Banfield J.F."/>
        </authorList>
    </citation>
    <scope>NUCLEOTIDE SEQUENCE [LARGE SCALE GENOMIC DNA]</scope>
</reference>
<accession>A0A1F6NWQ5</accession>
<dbReference type="Proteomes" id="UP000177907">
    <property type="component" value="Unassembled WGS sequence"/>
</dbReference>
<evidence type="ECO:0000313" key="2">
    <source>
        <dbReference type="Proteomes" id="UP000177907"/>
    </source>
</evidence>
<dbReference type="EMBL" id="MFQZ01000004">
    <property type="protein sequence ID" value="OGH88298.1"/>
    <property type="molecule type" value="Genomic_DNA"/>
</dbReference>
<dbReference type="AlphaFoldDB" id="A0A1F6NWQ5"/>
<name>A0A1F6NWQ5_9BACT</name>
<protein>
    <submittedName>
        <fullName evidence="1">Uncharacterized protein</fullName>
    </submittedName>
</protein>
<sequence>MLSKNAQKILNEYFNLPFVGVASVRAPYFNNARHRKRGELRVLIGKGTATEIVEEAKIISLQYYAGLFDHAGNCAAGAEVIRKFLIDNDLGIECSGFVTQILRAHFLETKNIDIAKKFHKSSLKQLVRFLISKLRPVENISVRVWADDHNTQKLADWKEAQAGDVIVILEKQLPAVRNHIILITENSGDVIKYAHARAWEAEGRYNHGVAVGEIKIIAPGKGILEQEWTELGQTGEKNETWTEAKTARVVEVRRVRL</sequence>
<proteinExistence type="predicted"/>